<evidence type="ECO:0000313" key="4">
    <source>
        <dbReference type="Proteomes" id="UP000886520"/>
    </source>
</evidence>
<dbReference type="GO" id="GO:0042765">
    <property type="term" value="C:GPI-anchor transamidase complex"/>
    <property type="evidence" value="ECO:0007669"/>
    <property type="project" value="InterPro"/>
</dbReference>
<evidence type="ECO:0000313" key="3">
    <source>
        <dbReference type="EMBL" id="KAI5069341.1"/>
    </source>
</evidence>
<evidence type="ECO:0000256" key="1">
    <source>
        <dbReference type="SAM" id="Phobius"/>
    </source>
</evidence>
<feature type="transmembrane region" description="Helical" evidence="1">
    <location>
        <begin position="638"/>
        <end position="659"/>
    </location>
</feature>
<sequence>MHVHHYVTLLLLASALAVAAQDTEEEEFSEELLLRPLPDGNVLAHFHFAHQLPPTIQYGHHHVLFPKAIFQLVQKFRIQEMELSFTQGRWNYNKWGGVDPLTRLHAKPAGVELWATFAVPDDQTDATWGNLTHALSGLFCASLNFLESTVMVAKPAHTFFSDYGMERKTSAVSLDESVKQETKGERKLKAGEFLRQGRVRYGALPREAVCTENLTPWLKLLPCRDKAGLAALLDRPTIYKGLYHSLRLYIRCYDFEEHRGVGNQKGTLLQQTLTLVIAPSETPIPGDVKQRLQPSWSLSSLFGRHLTGRCLLAKSSAIFLEFEAPLVEKLEQSGIGIKRRNFCVLDGKSSSNEFDLLDCSADVIKDTGPLSLSILKENDIFKVTGTPSSLSLEGAASGNGVLVTFAIPKHGRHHSLNVGLTWKVPMTWSPVRGPFRATRFLVGSGNARGAIALVLKSNHSPTGHLMGLQWKKSSESESLTRADMITVTLFQVVPWYIRLYFHTLQVLIDEQPKSFWEVVRWMQVVPSEDRKSPGVMEMELIIPYNASVITIITEFDKGFLRIDEHPPDANRGFDLPSALLGFPSERSERHYYHLGTVKGSGPAPVSALLQELQKTKAVQVYTEVLLVPLATPDFSMPYNVITLTCTVLALYFGSLLNVLRRRIGEEERLASMAGDPAPSKLERLLSRLLGRFGVTSTAKIAKVLKVVLVVAIGATLNHYVSNS</sequence>
<keyword evidence="4" id="KW-1185">Reference proteome</keyword>
<dbReference type="Pfam" id="PF04113">
    <property type="entry name" value="Gpi16"/>
    <property type="match status" value="1"/>
</dbReference>
<dbReference type="PANTHER" id="PTHR12959">
    <property type="entry name" value="GPI TRANSAMIDASE COMPONENT PIG-T-RELATED"/>
    <property type="match status" value="1"/>
</dbReference>
<dbReference type="OrthoDB" id="331263at2759"/>
<dbReference type="PANTHER" id="PTHR12959:SF11">
    <property type="entry name" value="GPI TRANSAMIDASE COMPONENT PIG-T"/>
    <property type="match status" value="1"/>
</dbReference>
<feature type="signal peptide" evidence="2">
    <location>
        <begin position="1"/>
        <end position="19"/>
    </location>
</feature>
<evidence type="ECO:0000256" key="2">
    <source>
        <dbReference type="SAM" id="SignalP"/>
    </source>
</evidence>
<keyword evidence="1" id="KW-1133">Transmembrane helix</keyword>
<protein>
    <recommendedName>
        <fullName evidence="5">GPI transamidase component PIG-T</fullName>
    </recommendedName>
</protein>
<comment type="caution">
    <text evidence="3">The sequence shown here is derived from an EMBL/GenBank/DDBJ whole genome shotgun (WGS) entry which is preliminary data.</text>
</comment>
<accession>A0A9D4ZE58</accession>
<name>A0A9D4ZE58_ADICA</name>
<keyword evidence="1" id="KW-0812">Transmembrane</keyword>
<dbReference type="Proteomes" id="UP000886520">
    <property type="component" value="Chromosome 15"/>
</dbReference>
<dbReference type="EMBL" id="JABFUD020000015">
    <property type="protein sequence ID" value="KAI5069341.1"/>
    <property type="molecule type" value="Genomic_DNA"/>
</dbReference>
<feature type="chain" id="PRO_5038691745" description="GPI transamidase component PIG-T" evidence="2">
    <location>
        <begin position="20"/>
        <end position="723"/>
    </location>
</feature>
<keyword evidence="1" id="KW-0472">Membrane</keyword>
<organism evidence="3 4">
    <name type="scientific">Adiantum capillus-veneris</name>
    <name type="common">Maidenhair fern</name>
    <dbReference type="NCBI Taxonomy" id="13818"/>
    <lineage>
        <taxon>Eukaryota</taxon>
        <taxon>Viridiplantae</taxon>
        <taxon>Streptophyta</taxon>
        <taxon>Embryophyta</taxon>
        <taxon>Tracheophyta</taxon>
        <taxon>Polypodiopsida</taxon>
        <taxon>Polypodiidae</taxon>
        <taxon>Polypodiales</taxon>
        <taxon>Pteridineae</taxon>
        <taxon>Pteridaceae</taxon>
        <taxon>Vittarioideae</taxon>
        <taxon>Adiantum</taxon>
    </lineage>
</organism>
<reference evidence="3" key="1">
    <citation type="submission" date="2021-01" db="EMBL/GenBank/DDBJ databases">
        <title>Adiantum capillus-veneris genome.</title>
        <authorList>
            <person name="Fang Y."/>
            <person name="Liao Q."/>
        </authorList>
    </citation>
    <scope>NUCLEOTIDE SEQUENCE</scope>
    <source>
        <strain evidence="3">H3</strain>
        <tissue evidence="3">Leaf</tissue>
    </source>
</reference>
<dbReference type="AlphaFoldDB" id="A0A9D4ZE58"/>
<evidence type="ECO:0008006" key="5">
    <source>
        <dbReference type="Google" id="ProtNLM"/>
    </source>
</evidence>
<dbReference type="GO" id="GO:0016255">
    <property type="term" value="P:attachment of GPI anchor to protein"/>
    <property type="evidence" value="ECO:0007669"/>
    <property type="project" value="InterPro"/>
</dbReference>
<proteinExistence type="predicted"/>
<gene>
    <name evidence="3" type="ORF">GOP47_0015642</name>
</gene>
<dbReference type="InterPro" id="IPR007245">
    <property type="entry name" value="PIG-T"/>
</dbReference>
<keyword evidence="2" id="KW-0732">Signal</keyword>